<dbReference type="AlphaFoldDB" id="A0A7S7SL34"/>
<gene>
    <name evidence="1" type="ORF">IRI77_35630</name>
</gene>
<evidence type="ECO:0000313" key="1">
    <source>
        <dbReference type="EMBL" id="QOY88011.1"/>
    </source>
</evidence>
<proteinExistence type="predicted"/>
<dbReference type="RefSeq" id="WP_194449674.1">
    <property type="nucleotide sequence ID" value="NZ_CP063849.1"/>
</dbReference>
<dbReference type="InterPro" id="IPR017853">
    <property type="entry name" value="GH"/>
</dbReference>
<name>A0A7S7SL34_PALFE</name>
<sequence length="509" mass="57317">MNRRQFVQTVGSVASAQPLSAARGTALCLNEDNSHWFFTRAGQTHTKESVAAFVDQYAETQVRELVLSGNSQRTSFASKVWDPIWKGYDPDGPDDQPLFRSTTGEGRVNARKWVHTAWSLAQQGIDPYAVWIERARRRGLSPWISMRMNDLHNVDDPDSYMHSTFWRQNPQFRRLPWRAVDWRDRAFDFAHEEVRAYHFRLVEEYLERYDVDGLELDWMRFGFHFSPGRETEGGRLLTEFVRKTRRLADSWAKRRGHKIGLGARVPSRPQTAIDLGLDGALWAREGLIDLLVFTPFWASAETDMPVELWRRLAGDRVTLAAGLELLLRPYPAYRPIPMNSIETVRGAAASLLERGADRVYLFNYMDSQTQMPDAENYPALLHECGRLQTLAGKARRHVVTYADTSAPGEPSPTQLPQKLAAGQWAAFRVHCGPALQRARVRMELEGGGLGAVRVNGQECSAAGAEMGVKPGPERGFMTWTMPGGVAGRVVIDVQAQAAVTIHWVEIAGT</sequence>
<protein>
    <recommendedName>
        <fullName evidence="3">Glycosyl hydrolase-like 10 domain-containing protein</fullName>
    </recommendedName>
</protein>
<evidence type="ECO:0000313" key="2">
    <source>
        <dbReference type="Proteomes" id="UP000593892"/>
    </source>
</evidence>
<dbReference type="EMBL" id="CP063849">
    <property type="protein sequence ID" value="QOY88011.1"/>
    <property type="molecule type" value="Genomic_DNA"/>
</dbReference>
<dbReference type="KEGG" id="pfer:IRI77_35630"/>
<dbReference type="Proteomes" id="UP000593892">
    <property type="component" value="Chromosome"/>
</dbReference>
<evidence type="ECO:0008006" key="3">
    <source>
        <dbReference type="Google" id="ProtNLM"/>
    </source>
</evidence>
<keyword evidence="2" id="KW-1185">Reference proteome</keyword>
<dbReference type="Gene3D" id="3.20.20.80">
    <property type="entry name" value="Glycosidases"/>
    <property type="match status" value="1"/>
</dbReference>
<organism evidence="1 2">
    <name type="scientific">Paludibaculum fermentans</name>
    <dbReference type="NCBI Taxonomy" id="1473598"/>
    <lineage>
        <taxon>Bacteria</taxon>
        <taxon>Pseudomonadati</taxon>
        <taxon>Acidobacteriota</taxon>
        <taxon>Terriglobia</taxon>
        <taxon>Bryobacterales</taxon>
        <taxon>Bryobacteraceae</taxon>
        <taxon>Paludibaculum</taxon>
    </lineage>
</organism>
<accession>A0A7S7SL34</accession>
<reference evidence="1 2" key="1">
    <citation type="submission" date="2020-10" db="EMBL/GenBank/DDBJ databases">
        <title>Complete genome sequence of Paludibaculum fermentans P105T, a facultatively anaerobic acidobacterium capable of dissimilatory Fe(III) reduction.</title>
        <authorList>
            <person name="Dedysh S.N."/>
            <person name="Beletsky A.V."/>
            <person name="Kulichevskaya I.S."/>
            <person name="Mardanov A.V."/>
            <person name="Ravin N.V."/>
        </authorList>
    </citation>
    <scope>NUCLEOTIDE SEQUENCE [LARGE SCALE GENOMIC DNA]</scope>
    <source>
        <strain evidence="1 2">P105</strain>
    </source>
</reference>
<dbReference type="SUPFAM" id="SSF51445">
    <property type="entry name" value="(Trans)glycosidases"/>
    <property type="match status" value="1"/>
</dbReference>